<dbReference type="Pfam" id="PF08244">
    <property type="entry name" value="Glyco_hydro_32C"/>
    <property type="match status" value="1"/>
</dbReference>
<gene>
    <name evidence="2" type="ORF">JCM19239_4880</name>
</gene>
<reference evidence="3" key="1">
    <citation type="submission" date="2014-09" db="EMBL/GenBank/DDBJ databases">
        <title>Vibrio variabilis JCM 19239. (C206) whole genome shotgun sequence.</title>
        <authorList>
            <person name="Sawabe T."/>
            <person name="Meirelles P."/>
            <person name="Nakanishi M."/>
            <person name="Sayaka M."/>
            <person name="Hattori M."/>
            <person name="Ohkuma M."/>
        </authorList>
    </citation>
    <scope>NUCLEOTIDE SEQUENCE [LARGE SCALE GENOMIC DNA]</scope>
    <source>
        <strain evidence="3">JCM 19239</strain>
    </source>
</reference>
<dbReference type="InterPro" id="IPR013189">
    <property type="entry name" value="Glyco_hydro_32_C"/>
</dbReference>
<sequence>MRVEQFDTSALRKVDSQVLETGIRSDLLEVKARFSLAGATAERFGFMLRVGDAPFERTLVGYDRMAKRAFLDRTLSGEAVTGVRSIYIDTANNSVDIHLFLDRSSVEVFLNEGEQVITSRIYPSESSLDFKLFAENGTVELEALDVWQLKDIWK</sequence>
<dbReference type="EC" id="3.2.1.26" evidence="2"/>
<dbReference type="GO" id="GO:0004564">
    <property type="term" value="F:beta-fructofuranosidase activity"/>
    <property type="evidence" value="ECO:0007669"/>
    <property type="project" value="UniProtKB-EC"/>
</dbReference>
<feature type="domain" description="Glycosyl hydrolase family 32 C-terminal" evidence="1">
    <location>
        <begin position="14"/>
        <end position="148"/>
    </location>
</feature>
<protein>
    <submittedName>
        <fullName evidence="2">Sucrose-6-phosphate hydrolase</fullName>
        <ecNumber evidence="2">3.2.1.26</ecNumber>
    </submittedName>
</protein>
<dbReference type="PANTHER" id="PTHR42800:SF1">
    <property type="entry name" value="EXOINULINASE INUD (AFU_ORTHOLOGUE AFUA_5G00480)"/>
    <property type="match status" value="1"/>
</dbReference>
<evidence type="ECO:0000313" key="2">
    <source>
        <dbReference type="EMBL" id="GAL28440.1"/>
    </source>
</evidence>
<organism evidence="2 3">
    <name type="scientific">Vibrio variabilis</name>
    <dbReference type="NCBI Taxonomy" id="990271"/>
    <lineage>
        <taxon>Bacteria</taxon>
        <taxon>Pseudomonadati</taxon>
        <taxon>Pseudomonadota</taxon>
        <taxon>Gammaproteobacteria</taxon>
        <taxon>Vibrionales</taxon>
        <taxon>Vibrionaceae</taxon>
        <taxon>Vibrio</taxon>
    </lineage>
</organism>
<dbReference type="InterPro" id="IPR013320">
    <property type="entry name" value="ConA-like_dom_sf"/>
</dbReference>
<keyword evidence="2" id="KW-0326">Glycosidase</keyword>
<proteinExistence type="predicted"/>
<dbReference type="SUPFAM" id="SSF49899">
    <property type="entry name" value="Concanavalin A-like lectins/glucanases"/>
    <property type="match status" value="1"/>
</dbReference>
<evidence type="ECO:0000259" key="1">
    <source>
        <dbReference type="Pfam" id="PF08244"/>
    </source>
</evidence>
<comment type="caution">
    <text evidence="2">The sequence shown here is derived from an EMBL/GenBank/DDBJ whole genome shotgun (WGS) entry which is preliminary data.</text>
</comment>
<evidence type="ECO:0000313" key="3">
    <source>
        <dbReference type="Proteomes" id="UP000029223"/>
    </source>
</evidence>
<dbReference type="Gene3D" id="2.60.120.560">
    <property type="entry name" value="Exo-inulinase, domain 1"/>
    <property type="match status" value="1"/>
</dbReference>
<dbReference type="PANTHER" id="PTHR42800">
    <property type="entry name" value="EXOINULINASE INUD (AFU_ORTHOLOGUE AFUA_5G00480)"/>
    <property type="match status" value="1"/>
</dbReference>
<keyword evidence="3" id="KW-1185">Reference proteome</keyword>
<name>A0ABQ0JI72_9VIBR</name>
<keyword evidence="2" id="KW-0378">Hydrolase</keyword>
<dbReference type="Proteomes" id="UP000029223">
    <property type="component" value="Unassembled WGS sequence"/>
</dbReference>
<accession>A0ABQ0JI72</accession>
<dbReference type="EMBL" id="BBMS01000043">
    <property type="protein sequence ID" value="GAL28440.1"/>
    <property type="molecule type" value="Genomic_DNA"/>
</dbReference>